<dbReference type="GO" id="GO:0046983">
    <property type="term" value="F:protein dimerization activity"/>
    <property type="evidence" value="ECO:0007669"/>
    <property type="project" value="InterPro"/>
</dbReference>
<evidence type="ECO:0000256" key="6">
    <source>
        <dbReference type="ARBA" id="ARBA00022777"/>
    </source>
</evidence>
<dbReference type="RefSeq" id="WP_009727017.1">
    <property type="nucleotide sequence ID" value="NZ_APHR01000056.1"/>
</dbReference>
<dbReference type="PATRIC" id="fig|1286106.3.peg.2046"/>
<keyword evidence="12" id="KW-1185">Reference proteome</keyword>
<evidence type="ECO:0000256" key="5">
    <source>
        <dbReference type="ARBA" id="ARBA00022741"/>
    </source>
</evidence>
<dbReference type="STRING" id="1286106.MPL1_10237"/>
<feature type="domain" description="Histidine kinase" evidence="10">
    <location>
        <begin position="121"/>
        <end position="316"/>
    </location>
</feature>
<comment type="catalytic activity">
    <reaction evidence="1">
        <text>ATP + protein L-histidine = ADP + protein N-phospho-L-histidine.</text>
        <dbReference type="EC" id="2.7.13.3"/>
    </reaction>
</comment>
<keyword evidence="3" id="KW-0597">Phosphoprotein</keyword>
<accession>M7NYV4</accession>
<dbReference type="GO" id="GO:0000155">
    <property type="term" value="F:phosphorelay sensor kinase activity"/>
    <property type="evidence" value="ECO:0007669"/>
    <property type="project" value="InterPro"/>
</dbReference>
<keyword evidence="9" id="KW-0812">Transmembrane</keyword>
<evidence type="ECO:0000313" key="12">
    <source>
        <dbReference type="Proteomes" id="UP000012019"/>
    </source>
</evidence>
<proteinExistence type="predicted"/>
<dbReference type="OrthoDB" id="9811306at2"/>
<dbReference type="PANTHER" id="PTHR24421:SF10">
    <property type="entry name" value="NITRATE_NITRITE SENSOR PROTEIN NARQ"/>
    <property type="match status" value="1"/>
</dbReference>
<dbReference type="SUPFAM" id="SSF55874">
    <property type="entry name" value="ATPase domain of HSP90 chaperone/DNA topoisomerase II/histidine kinase"/>
    <property type="match status" value="1"/>
</dbReference>
<evidence type="ECO:0000256" key="8">
    <source>
        <dbReference type="ARBA" id="ARBA00023012"/>
    </source>
</evidence>
<evidence type="ECO:0000256" key="9">
    <source>
        <dbReference type="SAM" id="Phobius"/>
    </source>
</evidence>
<dbReference type="CDD" id="cd16917">
    <property type="entry name" value="HATPase_UhpB-NarQ-NarX-like"/>
    <property type="match status" value="1"/>
</dbReference>
<evidence type="ECO:0000256" key="4">
    <source>
        <dbReference type="ARBA" id="ARBA00022679"/>
    </source>
</evidence>
<dbReference type="SMART" id="SM00387">
    <property type="entry name" value="HATPase_c"/>
    <property type="match status" value="1"/>
</dbReference>
<dbReference type="InterPro" id="IPR011712">
    <property type="entry name" value="Sig_transdc_His_kin_sub3_dim/P"/>
</dbReference>
<dbReference type="GO" id="GO:0005524">
    <property type="term" value="F:ATP binding"/>
    <property type="evidence" value="ECO:0007669"/>
    <property type="project" value="UniProtKB-KW"/>
</dbReference>
<keyword evidence="5" id="KW-0547">Nucleotide-binding</keyword>
<name>M7NYV4_9GAMM</name>
<organism evidence="11 12">
    <name type="scientific">Methylophaga lonarensis MPL</name>
    <dbReference type="NCBI Taxonomy" id="1286106"/>
    <lineage>
        <taxon>Bacteria</taxon>
        <taxon>Pseudomonadati</taxon>
        <taxon>Pseudomonadota</taxon>
        <taxon>Gammaproteobacteria</taxon>
        <taxon>Thiotrichales</taxon>
        <taxon>Piscirickettsiaceae</taxon>
        <taxon>Methylophaga</taxon>
    </lineage>
</organism>
<reference evidence="11 12" key="1">
    <citation type="journal article" date="2013" name="Genome Announc.">
        <title>Draft Genome Sequence of Methylophaga lonarensis MPLT, a Haloalkaliphilic (Non-Methane-Utilizing) Methylotroph.</title>
        <authorList>
            <person name="Shetty S.A."/>
            <person name="Marathe N.P."/>
            <person name="Munot H."/>
            <person name="Antony C.P."/>
            <person name="Dhotre D.P."/>
            <person name="Murrell J.C."/>
            <person name="Shouche Y.S."/>
        </authorList>
    </citation>
    <scope>NUCLEOTIDE SEQUENCE [LARGE SCALE GENOMIC DNA]</scope>
    <source>
        <strain evidence="11 12">MPL</strain>
    </source>
</reference>
<sequence>MLKNRNRARVDLTIVGVAAIVTWVVAGYYDLAERWIDWAALGEFYQLDEIIFVLLTACIGLMWFGRRRYLELQATLSRNLQIQQSLKATNQEISTLLSQNRALIKHITSVREAERLHLARELHDVFGQHLAAIDVNISVAKKLAEDHDKLGTLLNTVHDSANYLREVTRSQLRSIRPPGLASMGLSTVVEDLLSQWQMTFPGIELNYNLDIDDSSVNYEAGLTIYRCLQEGLSNVSRHANAGMVDIDLTTFKSHPEHTEISLVLRDDGKGIDPEKSINLGLGLIGIRERCHALDGRFELKNNHPTGTVMHLSIPLD</sequence>
<keyword evidence="4" id="KW-0808">Transferase</keyword>
<keyword evidence="9" id="KW-0472">Membrane</keyword>
<feature type="transmembrane region" description="Helical" evidence="9">
    <location>
        <begin position="44"/>
        <end position="64"/>
    </location>
</feature>
<dbReference type="EMBL" id="APHR01000056">
    <property type="protein sequence ID" value="EMR12412.1"/>
    <property type="molecule type" value="Genomic_DNA"/>
</dbReference>
<evidence type="ECO:0000256" key="7">
    <source>
        <dbReference type="ARBA" id="ARBA00022840"/>
    </source>
</evidence>
<dbReference type="InterPro" id="IPR005467">
    <property type="entry name" value="His_kinase_dom"/>
</dbReference>
<dbReference type="PANTHER" id="PTHR24421">
    <property type="entry name" value="NITRATE/NITRITE SENSOR PROTEIN NARX-RELATED"/>
    <property type="match status" value="1"/>
</dbReference>
<dbReference type="PROSITE" id="PS50109">
    <property type="entry name" value="HIS_KIN"/>
    <property type="match status" value="1"/>
</dbReference>
<dbReference type="AlphaFoldDB" id="M7NYV4"/>
<dbReference type="Gene3D" id="3.30.565.10">
    <property type="entry name" value="Histidine kinase-like ATPase, C-terminal domain"/>
    <property type="match status" value="1"/>
</dbReference>
<dbReference type="EC" id="2.7.13.3" evidence="2"/>
<dbReference type="GO" id="GO:0016020">
    <property type="term" value="C:membrane"/>
    <property type="evidence" value="ECO:0007669"/>
    <property type="project" value="InterPro"/>
</dbReference>
<dbReference type="eggNOG" id="COG4585">
    <property type="taxonomic scope" value="Bacteria"/>
</dbReference>
<keyword evidence="7" id="KW-0067">ATP-binding</keyword>
<dbReference type="InterPro" id="IPR050482">
    <property type="entry name" value="Sensor_HK_TwoCompSys"/>
</dbReference>
<evidence type="ECO:0000256" key="2">
    <source>
        <dbReference type="ARBA" id="ARBA00012438"/>
    </source>
</evidence>
<gene>
    <name evidence="11" type="ORF">MPL1_10237</name>
</gene>
<evidence type="ECO:0000256" key="3">
    <source>
        <dbReference type="ARBA" id="ARBA00022553"/>
    </source>
</evidence>
<evidence type="ECO:0000256" key="1">
    <source>
        <dbReference type="ARBA" id="ARBA00000085"/>
    </source>
</evidence>
<keyword evidence="8" id="KW-0902">Two-component regulatory system</keyword>
<protein>
    <recommendedName>
        <fullName evidence="2">histidine kinase</fullName>
        <ecNumber evidence="2">2.7.13.3</ecNumber>
    </recommendedName>
</protein>
<dbReference type="InterPro" id="IPR036890">
    <property type="entry name" value="HATPase_C_sf"/>
</dbReference>
<evidence type="ECO:0000259" key="10">
    <source>
        <dbReference type="PROSITE" id="PS50109"/>
    </source>
</evidence>
<keyword evidence="6 11" id="KW-0418">Kinase</keyword>
<feature type="transmembrane region" description="Helical" evidence="9">
    <location>
        <begin position="12"/>
        <end position="32"/>
    </location>
</feature>
<keyword evidence="9" id="KW-1133">Transmembrane helix</keyword>
<dbReference type="Gene3D" id="1.20.5.1930">
    <property type="match status" value="1"/>
</dbReference>
<dbReference type="InterPro" id="IPR003594">
    <property type="entry name" value="HATPase_dom"/>
</dbReference>
<comment type="caution">
    <text evidence="11">The sequence shown here is derived from an EMBL/GenBank/DDBJ whole genome shotgun (WGS) entry which is preliminary data.</text>
</comment>
<evidence type="ECO:0000313" key="11">
    <source>
        <dbReference type="EMBL" id="EMR12412.1"/>
    </source>
</evidence>
<dbReference type="Pfam" id="PF02518">
    <property type="entry name" value="HATPase_c"/>
    <property type="match status" value="1"/>
</dbReference>
<dbReference type="Proteomes" id="UP000012019">
    <property type="component" value="Unassembled WGS sequence"/>
</dbReference>
<dbReference type="Pfam" id="PF07730">
    <property type="entry name" value="HisKA_3"/>
    <property type="match status" value="1"/>
</dbReference>